<dbReference type="Pfam" id="PF24750">
    <property type="entry name" value="b-prop_At3g26010-like"/>
    <property type="match status" value="1"/>
</dbReference>
<reference evidence="3" key="2">
    <citation type="submission" date="2018-05" db="EMBL/GenBank/DDBJ databases">
        <title>OmerRS3 (Oryza meridionalis Reference Sequence Version 3).</title>
        <authorList>
            <person name="Zhang J."/>
            <person name="Kudrna D."/>
            <person name="Lee S."/>
            <person name="Talag J."/>
            <person name="Welchert J."/>
            <person name="Wing R.A."/>
        </authorList>
    </citation>
    <scope>NUCLEOTIDE SEQUENCE [LARGE SCALE GENOMIC DNA]</scope>
    <source>
        <strain evidence="3">cv. OR44</strain>
    </source>
</reference>
<name>A0A0E0DTA5_9ORYZ</name>
<proteinExistence type="predicted"/>
<dbReference type="AlphaFoldDB" id="A0A0E0DTA5"/>
<sequence length="383" mass="42166">MPERFDPAGRRRRGILPPPVGAGASTGLRRRPPDVHIAGTGASAERSEPALSPPDRKIEAHRRNGSTSHRFEFDHIHPYTAGGLNTPENCAIIQSRANRSKRDDILDEMEVAALASRINWTEYQLASIEAAVIGNIIRDGKVIEIAPNSKGGPLQDVLRSLLEKMLHWKVPLQGFFFNTLCKEPGYLAFDTMRCGKLLYPESRFAALPEPVSVLASTRGLVCVCGKTTGLYYVTNPSKWVQLPRHNCDHGEPAVVITFEEPLTSCFDGAVEHYHVVAAFHLKGSVWTSESYSSRTGRWTLAKDAPPAVEVKAESGVGTLGCAFWRTSLGSILCYDLGKDLLKVIPAPRVVNQDTVWELGEMEGDLTMTCFKMLTVSSHWACLK</sequence>
<reference evidence="3" key="1">
    <citation type="submission" date="2015-04" db="UniProtKB">
        <authorList>
            <consortium name="EnsemblPlants"/>
        </authorList>
    </citation>
    <scope>IDENTIFICATION</scope>
</reference>
<dbReference type="STRING" id="40149.A0A0E0DTA5"/>
<evidence type="ECO:0000313" key="4">
    <source>
        <dbReference type="Proteomes" id="UP000008021"/>
    </source>
</evidence>
<dbReference type="eggNOG" id="ENOG502RQDC">
    <property type="taxonomic scope" value="Eukaryota"/>
</dbReference>
<dbReference type="Gramene" id="OMERI05G18890.1">
    <property type="protein sequence ID" value="OMERI05G18890.1"/>
    <property type="gene ID" value="OMERI05G18890"/>
</dbReference>
<evidence type="ECO:0000313" key="3">
    <source>
        <dbReference type="EnsemblPlants" id="OMERI05G18890.1"/>
    </source>
</evidence>
<feature type="region of interest" description="Disordered" evidence="1">
    <location>
        <begin position="1"/>
        <end position="67"/>
    </location>
</feature>
<dbReference type="PANTHER" id="PTHR35546">
    <property type="entry name" value="F-BOX PROTEIN INTERACTION DOMAIN PROTEIN-RELATED"/>
    <property type="match status" value="1"/>
</dbReference>
<evidence type="ECO:0000256" key="1">
    <source>
        <dbReference type="SAM" id="MobiDB-lite"/>
    </source>
</evidence>
<dbReference type="EnsemblPlants" id="OMERI05G18890.1">
    <property type="protein sequence ID" value="OMERI05G18890.1"/>
    <property type="gene ID" value="OMERI05G18890"/>
</dbReference>
<organism evidence="3">
    <name type="scientific">Oryza meridionalis</name>
    <dbReference type="NCBI Taxonomy" id="40149"/>
    <lineage>
        <taxon>Eukaryota</taxon>
        <taxon>Viridiplantae</taxon>
        <taxon>Streptophyta</taxon>
        <taxon>Embryophyta</taxon>
        <taxon>Tracheophyta</taxon>
        <taxon>Spermatophyta</taxon>
        <taxon>Magnoliopsida</taxon>
        <taxon>Liliopsida</taxon>
        <taxon>Poales</taxon>
        <taxon>Poaceae</taxon>
        <taxon>BOP clade</taxon>
        <taxon>Oryzoideae</taxon>
        <taxon>Oryzeae</taxon>
        <taxon>Oryzinae</taxon>
        <taxon>Oryza</taxon>
    </lineage>
</organism>
<protein>
    <recommendedName>
        <fullName evidence="2">F-box protein At3g26010-like beta-propeller domain-containing protein</fullName>
    </recommendedName>
</protein>
<feature type="domain" description="F-box protein At3g26010-like beta-propeller" evidence="2">
    <location>
        <begin position="211"/>
        <end position="352"/>
    </location>
</feature>
<dbReference type="Gene3D" id="1.10.30.50">
    <property type="match status" value="1"/>
</dbReference>
<evidence type="ECO:0000259" key="2">
    <source>
        <dbReference type="Pfam" id="PF24750"/>
    </source>
</evidence>
<dbReference type="PANTHER" id="PTHR35546:SF83">
    <property type="entry name" value="EXPRESSED PROTEIN"/>
    <property type="match status" value="1"/>
</dbReference>
<dbReference type="InterPro" id="IPR056592">
    <property type="entry name" value="Beta-prop_At3g26010-like"/>
</dbReference>
<dbReference type="HOGENOM" id="CLU_029576_0_0_1"/>
<dbReference type="Proteomes" id="UP000008021">
    <property type="component" value="Chromosome 5"/>
</dbReference>
<keyword evidence="4" id="KW-1185">Reference proteome</keyword>
<dbReference type="InterPro" id="IPR055290">
    <property type="entry name" value="At3g26010-like"/>
</dbReference>
<accession>A0A0E0DTA5</accession>